<gene>
    <name evidence="1" type="ORF">GFSPODELE1_LOCUS5942</name>
</gene>
<organism evidence="1 2">
    <name type="scientific">Somion occarium</name>
    <dbReference type="NCBI Taxonomy" id="3059160"/>
    <lineage>
        <taxon>Eukaryota</taxon>
        <taxon>Fungi</taxon>
        <taxon>Dikarya</taxon>
        <taxon>Basidiomycota</taxon>
        <taxon>Agaricomycotina</taxon>
        <taxon>Agaricomycetes</taxon>
        <taxon>Polyporales</taxon>
        <taxon>Cerrenaceae</taxon>
        <taxon>Somion</taxon>
    </lineage>
</organism>
<accession>A0ABP1DHT9</accession>
<evidence type="ECO:0000313" key="1">
    <source>
        <dbReference type="EMBL" id="CAL1706583.1"/>
    </source>
</evidence>
<evidence type="ECO:0000313" key="2">
    <source>
        <dbReference type="Proteomes" id="UP001497453"/>
    </source>
</evidence>
<name>A0ABP1DHT9_9APHY</name>
<dbReference type="Proteomes" id="UP001497453">
    <property type="component" value="Chromosome 4"/>
</dbReference>
<protein>
    <recommendedName>
        <fullName evidence="3">F-box domain-containing protein</fullName>
    </recommendedName>
</protein>
<proteinExistence type="predicted"/>
<keyword evidence="2" id="KW-1185">Reference proteome</keyword>
<sequence length="322" mass="37802">MAIGHIAAPATSWRPPKRTIVFPVEVLERIIDFCAHPDTFPLGGIDESRDALRAWSLTHRILLRRCRMHLWREIILRDELGVNNLLQALRSDLHISTYIQSLTVWFETPSSVFTSLMNARLAHLRYIRLHSEPVLFHKVFFKTMQQFKNITVLWTSGRMQAHHLMRLLCCFPNLQFLHMANAEECLAPVPHAKHYSPKFKLECLHLYFANADSQIAAWRYISRCLSNTPTSVMSLKILDIIFDPCDLHLRYWHDNADENAATMINEITFPSLRECRSLRRLFIIFNWSIQKRLPGLLHLLETIYPEHWSLWPFLQTLLVQLT</sequence>
<reference evidence="2" key="1">
    <citation type="submission" date="2024-04" db="EMBL/GenBank/DDBJ databases">
        <authorList>
            <person name="Shaw F."/>
            <person name="Minotto A."/>
        </authorList>
    </citation>
    <scope>NUCLEOTIDE SEQUENCE [LARGE SCALE GENOMIC DNA]</scope>
</reference>
<evidence type="ECO:0008006" key="3">
    <source>
        <dbReference type="Google" id="ProtNLM"/>
    </source>
</evidence>
<dbReference type="EMBL" id="OZ037947">
    <property type="protein sequence ID" value="CAL1706583.1"/>
    <property type="molecule type" value="Genomic_DNA"/>
</dbReference>